<protein>
    <recommendedName>
        <fullName evidence="4">CxC1-like cysteine cluster associated with KDZ transposases domain-containing protein</fullName>
    </recommendedName>
</protein>
<feature type="compositionally biased region" description="Basic residues" evidence="1">
    <location>
        <begin position="118"/>
        <end position="127"/>
    </location>
</feature>
<comment type="caution">
    <text evidence="2">The sequence shown here is derived from an EMBL/GenBank/DDBJ whole genome shotgun (WGS) entry which is preliminary data.</text>
</comment>
<sequence>MKKNRRSKGVRLLSTNVGNSGVYEHQRLNLNTHTKVLDNDTKARKDAENTKRKAAHACLDIPSDACGGTHATGCSDSDHDDPSTYSLNNVLDGSVNISSSHAGGELSALLDSEGERTKRSRKRRRQRENRTRRDQTQRRNEAFEGQMEALVAAFMVWGSQREDGNDGVPSHSQKEKTVQGIYKVSVIDCFKSYTYECELREGDAGVPAALLSQGLIPCAPFTPSTVFTVRTMELYHSLYLRCPHLALQPFIKGMCDMQGLPFSRGYSDKFTIAYDLYLQLVDEVEKKVLDALKRDSPNWRLKNACPACTYRLEGEPKLVYAMLVTMDGNDSLKRVARRLGLLGDAEEGEDTRVGPSRNVEDKRSVSSTYYLTRAQVDAGPANGLADDGNGENESGETTESACAGRWHNMDPLSTSRAWGIFDETGLFLSLCRHGFALVAADMVQSGEQSKYPLAVVEKLLDAFGDDVGCGYDIGCRFGTTLDTSPLGPRARKHNFRCLVGSFHGHAHNRLCQLLNLATYVEGMGLEDLEGCERFFSKSNALAAALRYATVFHRRQKIDQYLRHVDSMETMANLSKFLVDNYIQALDILRGRGDLVRLMNEHGIKDSAVFSTWLEEERVYLSSLSKEPPEDTLKIDYYQRLVDLASTKKTLDELRSTFLAHDPIAPVPKGRGRRKQSPEAKLRHATELYDKNLAAVIDLEKQLDISERWVEGSEEWVSAAVMHSKRRYMRCLDNLERLVVSRLFELSKVNMSQTGYKLRKHIAKSLQTRSQAIRNALEKYNAAAAALKPRAPKLTWDQVVEYAFLADFDLLRDSRQDVRNRPWAQPVPRAIMHQWFKIERAKEEVERVKIEIRRVVTFIADERRFLARALESLTAQDPTLAVHLSRHIHRRTLFFDTHLKRFRRLEQQEPGLNLNLSPGVPVSKDLRPVPVNAVGVAATDPASRTDASLEGVGRAGESSGNSGGTATEPNETDGETSDDSDSDDSEGEAHFVTTSSIIIALEDQPVNTAT</sequence>
<feature type="compositionally biased region" description="Acidic residues" evidence="1">
    <location>
        <begin position="969"/>
        <end position="985"/>
    </location>
</feature>
<feature type="region of interest" description="Disordered" evidence="1">
    <location>
        <begin position="106"/>
        <end position="142"/>
    </location>
</feature>
<dbReference type="Proteomes" id="UP000541558">
    <property type="component" value="Unassembled WGS sequence"/>
</dbReference>
<evidence type="ECO:0008006" key="4">
    <source>
        <dbReference type="Google" id="ProtNLM"/>
    </source>
</evidence>
<dbReference type="OrthoDB" id="3246730at2759"/>
<accession>A0A8H5CGD5</accession>
<dbReference type="EMBL" id="JAACJK010000002">
    <property type="protein sequence ID" value="KAF5341224.1"/>
    <property type="molecule type" value="Genomic_DNA"/>
</dbReference>
<evidence type="ECO:0000313" key="3">
    <source>
        <dbReference type="Proteomes" id="UP000541558"/>
    </source>
</evidence>
<feature type="region of interest" description="Disordered" evidence="1">
    <location>
        <begin position="936"/>
        <end position="1009"/>
    </location>
</feature>
<dbReference type="InterPro" id="IPR040521">
    <property type="entry name" value="KDZ"/>
</dbReference>
<evidence type="ECO:0000256" key="1">
    <source>
        <dbReference type="SAM" id="MobiDB-lite"/>
    </source>
</evidence>
<dbReference type="PANTHER" id="PTHR33096">
    <property type="entry name" value="CXC2 DOMAIN-CONTAINING PROTEIN"/>
    <property type="match status" value="1"/>
</dbReference>
<organism evidence="2 3">
    <name type="scientific">Ephemerocybe angulata</name>
    <dbReference type="NCBI Taxonomy" id="980116"/>
    <lineage>
        <taxon>Eukaryota</taxon>
        <taxon>Fungi</taxon>
        <taxon>Dikarya</taxon>
        <taxon>Basidiomycota</taxon>
        <taxon>Agaricomycotina</taxon>
        <taxon>Agaricomycetes</taxon>
        <taxon>Agaricomycetidae</taxon>
        <taxon>Agaricales</taxon>
        <taxon>Agaricineae</taxon>
        <taxon>Psathyrellaceae</taxon>
        <taxon>Ephemerocybe</taxon>
    </lineage>
</organism>
<evidence type="ECO:0000313" key="2">
    <source>
        <dbReference type="EMBL" id="KAF5341224.1"/>
    </source>
</evidence>
<reference evidence="2 3" key="1">
    <citation type="journal article" date="2020" name="ISME J.">
        <title>Uncovering the hidden diversity of litter-decomposition mechanisms in mushroom-forming fungi.</title>
        <authorList>
            <person name="Floudas D."/>
            <person name="Bentzer J."/>
            <person name="Ahren D."/>
            <person name="Johansson T."/>
            <person name="Persson P."/>
            <person name="Tunlid A."/>
        </authorList>
    </citation>
    <scope>NUCLEOTIDE SEQUENCE [LARGE SCALE GENOMIC DNA]</scope>
    <source>
        <strain evidence="2 3">CBS 175.51</strain>
    </source>
</reference>
<gene>
    <name evidence="2" type="ORF">D9611_005927</name>
</gene>
<dbReference type="Pfam" id="PF18758">
    <property type="entry name" value="KDZ"/>
    <property type="match status" value="1"/>
</dbReference>
<feature type="compositionally biased region" description="Basic and acidic residues" evidence="1">
    <location>
        <begin position="128"/>
        <end position="142"/>
    </location>
</feature>
<feature type="region of interest" description="Disordered" evidence="1">
    <location>
        <begin position="379"/>
        <end position="401"/>
    </location>
</feature>
<feature type="compositionally biased region" description="Polar residues" evidence="1">
    <location>
        <begin position="957"/>
        <end position="968"/>
    </location>
</feature>
<proteinExistence type="predicted"/>
<dbReference type="PANTHER" id="PTHR33096:SF1">
    <property type="entry name" value="CXC1-LIKE CYSTEINE CLUSTER ASSOCIATED WITH KDZ TRANSPOSASES DOMAIN-CONTAINING PROTEIN"/>
    <property type="match status" value="1"/>
</dbReference>
<dbReference type="AlphaFoldDB" id="A0A8H5CGD5"/>
<keyword evidence="3" id="KW-1185">Reference proteome</keyword>
<name>A0A8H5CGD5_9AGAR</name>